<dbReference type="PANTHER" id="PTHR42879:SF2">
    <property type="entry name" value="3-OXOACYL-[ACYL-CARRIER-PROTEIN] REDUCTASE FABG"/>
    <property type="match status" value="1"/>
</dbReference>
<sequence>MTSTADSDNADSDNADSDNAAAAAAAPAPDPVRDFAGMTVLITGAARGQGRSHAVEFARRGATIVAVDLCADVDTIPYPLATVDDLDQTRALVEEAGGRCLATRADVRDSDRMCEVVDEAVRAFGGVEVCIANAGVVSFAPVVELTDAQWATMLDVNLTGAFHTLRAVAPAMTARGWGRIITVASMGGRAGTPNLGHYSAAKWGVIGLTKTLALELAGTGVTANIVCPGTVSTDMVHNPAMYSLFAPDMDSPTREQVRGRYARLNPLGEPWTDPADVTAAVTYLASPAARHVTGETLEIGAGVSARMP</sequence>
<dbReference type="InterPro" id="IPR023985">
    <property type="entry name" value="SDR_subfam_1"/>
</dbReference>
<dbReference type="Gene3D" id="3.40.50.720">
    <property type="entry name" value="NAD(P)-binding Rossmann-like Domain"/>
    <property type="match status" value="1"/>
</dbReference>
<keyword evidence="3" id="KW-0964">Secreted</keyword>
<keyword evidence="4" id="KW-0560">Oxidoreductase</keyword>
<comment type="catalytic activity">
    <reaction evidence="7">
        <text>a (3R)-hydroxyacyl-[ACP] + NADP(+) = a 3-oxoacyl-[ACP] + NADPH + H(+)</text>
        <dbReference type="Rhea" id="RHEA:17397"/>
        <dbReference type="Rhea" id="RHEA-COMP:9916"/>
        <dbReference type="Rhea" id="RHEA-COMP:9945"/>
        <dbReference type="ChEBI" id="CHEBI:15378"/>
        <dbReference type="ChEBI" id="CHEBI:57783"/>
        <dbReference type="ChEBI" id="CHEBI:58349"/>
        <dbReference type="ChEBI" id="CHEBI:78776"/>
        <dbReference type="ChEBI" id="CHEBI:78827"/>
        <dbReference type="EC" id="1.1.1.100"/>
    </reaction>
    <physiologicalReaction direction="right-to-left" evidence="7">
        <dbReference type="Rhea" id="RHEA:17399"/>
    </physiologicalReaction>
</comment>
<evidence type="ECO:0000256" key="5">
    <source>
        <dbReference type="ARBA" id="ARBA00023027"/>
    </source>
</evidence>
<evidence type="ECO:0000256" key="1">
    <source>
        <dbReference type="ARBA" id="ARBA00004191"/>
    </source>
</evidence>
<reference evidence="11" key="1">
    <citation type="journal article" date="2019" name="Int. J. Syst. Evol. Microbiol.">
        <title>The Global Catalogue of Microorganisms (GCM) 10K type strain sequencing project: providing services to taxonomists for standard genome sequencing and annotation.</title>
        <authorList>
            <consortium name="The Broad Institute Genomics Platform"/>
            <consortium name="The Broad Institute Genome Sequencing Center for Infectious Disease"/>
            <person name="Wu L."/>
            <person name="Ma J."/>
        </authorList>
    </citation>
    <scope>NUCLEOTIDE SEQUENCE [LARGE SCALE GENOMIC DNA]</scope>
    <source>
        <strain evidence="11">JCM 18542</strain>
    </source>
</reference>
<name>A0ABP9CQJ9_9ACTN</name>
<dbReference type="SUPFAM" id="SSF51735">
    <property type="entry name" value="NAD(P)-binding Rossmann-fold domains"/>
    <property type="match status" value="1"/>
</dbReference>
<dbReference type="PROSITE" id="PS00061">
    <property type="entry name" value="ADH_SHORT"/>
    <property type="match status" value="1"/>
</dbReference>
<keyword evidence="11" id="KW-1185">Reference proteome</keyword>
<evidence type="ECO:0000256" key="2">
    <source>
        <dbReference type="ARBA" id="ARBA00006484"/>
    </source>
</evidence>
<dbReference type="PANTHER" id="PTHR42879">
    <property type="entry name" value="3-OXOACYL-(ACYL-CARRIER-PROTEIN) REDUCTASE"/>
    <property type="match status" value="1"/>
</dbReference>
<evidence type="ECO:0000256" key="4">
    <source>
        <dbReference type="ARBA" id="ARBA00023002"/>
    </source>
</evidence>
<dbReference type="CDD" id="cd05233">
    <property type="entry name" value="SDR_c"/>
    <property type="match status" value="1"/>
</dbReference>
<comment type="similarity">
    <text evidence="2 8">Belongs to the short-chain dehydrogenases/reductases (SDR) family.</text>
</comment>
<dbReference type="Pfam" id="PF00106">
    <property type="entry name" value="adh_short"/>
    <property type="match status" value="1"/>
</dbReference>
<dbReference type="EMBL" id="BAABKQ010000001">
    <property type="protein sequence ID" value="GAA4814773.1"/>
    <property type="molecule type" value="Genomic_DNA"/>
</dbReference>
<evidence type="ECO:0000256" key="9">
    <source>
        <dbReference type="SAM" id="MobiDB-lite"/>
    </source>
</evidence>
<dbReference type="InterPro" id="IPR050259">
    <property type="entry name" value="SDR"/>
</dbReference>
<comment type="subcellular location">
    <subcellularLocation>
        <location evidence="1">Secreted</location>
        <location evidence="1">Cell wall</location>
    </subcellularLocation>
</comment>
<dbReference type="PRINTS" id="PR00080">
    <property type="entry name" value="SDRFAMILY"/>
</dbReference>
<dbReference type="Proteomes" id="UP001500839">
    <property type="component" value="Unassembled WGS sequence"/>
</dbReference>
<accession>A0ABP9CQJ9</accession>
<protein>
    <recommendedName>
        <fullName evidence="6">3-oxoacyl-[acyl-carrier-protein] reductase MabA</fullName>
    </recommendedName>
</protein>
<evidence type="ECO:0000256" key="8">
    <source>
        <dbReference type="RuleBase" id="RU000363"/>
    </source>
</evidence>
<evidence type="ECO:0000256" key="6">
    <source>
        <dbReference type="ARBA" id="ARBA00040781"/>
    </source>
</evidence>
<feature type="region of interest" description="Disordered" evidence="9">
    <location>
        <begin position="1"/>
        <end position="28"/>
    </location>
</feature>
<comment type="caution">
    <text evidence="10">The sequence shown here is derived from an EMBL/GenBank/DDBJ whole genome shotgun (WGS) entry which is preliminary data.</text>
</comment>
<dbReference type="InterPro" id="IPR020904">
    <property type="entry name" value="Sc_DH/Rdtase_CS"/>
</dbReference>
<evidence type="ECO:0000256" key="7">
    <source>
        <dbReference type="ARBA" id="ARBA00047400"/>
    </source>
</evidence>
<keyword evidence="3" id="KW-0134">Cell wall</keyword>
<evidence type="ECO:0000313" key="11">
    <source>
        <dbReference type="Proteomes" id="UP001500839"/>
    </source>
</evidence>
<dbReference type="NCBIfam" id="TIGR03971">
    <property type="entry name" value="SDR_subfam_1"/>
    <property type="match status" value="1"/>
</dbReference>
<dbReference type="PRINTS" id="PR00081">
    <property type="entry name" value="GDHRDH"/>
</dbReference>
<dbReference type="InterPro" id="IPR002347">
    <property type="entry name" value="SDR_fam"/>
</dbReference>
<dbReference type="RefSeq" id="WP_242474660.1">
    <property type="nucleotide sequence ID" value="NZ_BAABKQ010000001.1"/>
</dbReference>
<keyword evidence="5" id="KW-0520">NAD</keyword>
<dbReference type="InterPro" id="IPR036291">
    <property type="entry name" value="NAD(P)-bd_dom_sf"/>
</dbReference>
<evidence type="ECO:0000313" key="10">
    <source>
        <dbReference type="EMBL" id="GAA4814773.1"/>
    </source>
</evidence>
<proteinExistence type="inferred from homology"/>
<gene>
    <name evidence="10" type="ORF">GCM10023353_20210</name>
</gene>
<organism evidence="10 11">
    <name type="scientific">Tomitella cavernea</name>
    <dbReference type="NCBI Taxonomy" id="1387982"/>
    <lineage>
        <taxon>Bacteria</taxon>
        <taxon>Bacillati</taxon>
        <taxon>Actinomycetota</taxon>
        <taxon>Actinomycetes</taxon>
        <taxon>Mycobacteriales</taxon>
        <taxon>Tomitella</taxon>
    </lineage>
</organism>
<feature type="compositionally biased region" description="Low complexity" evidence="9">
    <location>
        <begin position="17"/>
        <end position="27"/>
    </location>
</feature>
<evidence type="ECO:0000256" key="3">
    <source>
        <dbReference type="ARBA" id="ARBA00022512"/>
    </source>
</evidence>